<reference evidence="5" key="1">
    <citation type="journal article" date="2017" name="BMC Genomics">
        <title>Gapless genome assembly of Colletotrichum higginsianum reveals chromosome structure and association of transposable elements with secondary metabolite gene clusters.</title>
        <authorList>
            <person name="Dallery J.-F."/>
            <person name="Lapalu N."/>
            <person name="Zampounis A."/>
            <person name="Pigne S."/>
            <person name="Luyten I."/>
            <person name="Amselem J."/>
            <person name="Wittenberg A.H.J."/>
            <person name="Zhou S."/>
            <person name="de Queiroz M.V."/>
            <person name="Robin G.P."/>
            <person name="Auger A."/>
            <person name="Hainaut M."/>
            <person name="Henrissat B."/>
            <person name="Kim K.-T."/>
            <person name="Lee Y.-H."/>
            <person name="Lespinet O."/>
            <person name="Schwartz D.C."/>
            <person name="Thon M.R."/>
            <person name="O'Connell R.J."/>
        </authorList>
    </citation>
    <scope>NUCLEOTIDE SEQUENCE [LARGE SCALE GENOMIC DNA]</scope>
    <source>
        <strain evidence="5">IMI 349063</strain>
    </source>
</reference>
<feature type="compositionally biased region" description="Gly residues" evidence="1">
    <location>
        <begin position="555"/>
        <end position="564"/>
    </location>
</feature>
<name>A0A1B7YG78_COLHI</name>
<dbReference type="RefSeq" id="XP_018159315.1">
    <property type="nucleotide sequence ID" value="XM_018301465.1"/>
</dbReference>
<dbReference type="AlphaFoldDB" id="A0A1B7YG78"/>
<evidence type="ECO:0000256" key="3">
    <source>
        <dbReference type="SAM" id="SignalP"/>
    </source>
</evidence>
<sequence length="564" mass="59438">MEKCWSCLLIFWSLTAAVATVMPAGNLGLAFAPSTSPFSAKGTQTLIAILKEQRLTRLPQADSAAEKTGLEALYGLRQDDGPALGQMWARQNLTQVTIGSWDLARILTGSRRSSAQASLLITTVTVFRTVTVELAGQTEVVLSSVEQTLTFIDPILVFETRVITAPLSIASNEPTETAAFDRLAFSASHGHSARHEGVVLPSTKARIRRQTPKPITGVSTVTVEVTTTLTNTGSSVRTVVVLSPIFVSVTENPIVTSTRLITTTPSIETRISGTPTAILHTPPAAPSPSLKDQDEPVVRTTFFTTIFPIGTTLSPSATRGFPTSTSVLGFTGTSIGLVPSETSATAGVTTWFTTFEYIATAASESKSGSTTTIASSVPTALSTSEPVSGPDLAPWTIAIIVIVAVGAVALLSFLVYIYRGHRVFFGNRRHRQLSESYEMATAAAGAATMNPSASFSVNPDGQGQVISGETSSKSSGEGEQVRIIIRPVAIRPLAIRSSSSNTVSPPTRVWPRPPGYNDQAYSLSVDGSGETTPRDATGWSLASEKGSTANREVSRGGGLYELAA</sequence>
<gene>
    <name evidence="4" type="ORF">CH63R_06490</name>
</gene>
<accession>A0A1B7YG78</accession>
<feature type="transmembrane region" description="Helical" evidence="2">
    <location>
        <begin position="392"/>
        <end position="418"/>
    </location>
</feature>
<feature type="region of interest" description="Disordered" evidence="1">
    <location>
        <begin position="520"/>
        <end position="564"/>
    </location>
</feature>
<dbReference type="Proteomes" id="UP000092177">
    <property type="component" value="Chromosome 4"/>
</dbReference>
<dbReference type="GeneID" id="28865572"/>
<keyword evidence="3" id="KW-0732">Signal</keyword>
<evidence type="ECO:0000256" key="2">
    <source>
        <dbReference type="SAM" id="Phobius"/>
    </source>
</evidence>
<feature type="region of interest" description="Disordered" evidence="1">
    <location>
        <begin position="451"/>
        <end position="479"/>
    </location>
</feature>
<protein>
    <submittedName>
        <fullName evidence="4">GMC oxidoreductase</fullName>
    </submittedName>
</protein>
<proteinExistence type="predicted"/>
<dbReference type="EMBL" id="LTAN01000004">
    <property type="protein sequence ID" value="OBR10798.1"/>
    <property type="molecule type" value="Genomic_DNA"/>
</dbReference>
<keyword evidence="2" id="KW-0472">Membrane</keyword>
<dbReference type="VEuPathDB" id="FungiDB:CH63R_06490"/>
<evidence type="ECO:0000313" key="4">
    <source>
        <dbReference type="EMBL" id="OBR10798.1"/>
    </source>
</evidence>
<feature type="chain" id="PRO_5008601630" evidence="3">
    <location>
        <begin position="20"/>
        <end position="564"/>
    </location>
</feature>
<evidence type="ECO:0000313" key="5">
    <source>
        <dbReference type="Proteomes" id="UP000092177"/>
    </source>
</evidence>
<comment type="caution">
    <text evidence="4">The sequence shown here is derived from an EMBL/GenBank/DDBJ whole genome shotgun (WGS) entry which is preliminary data.</text>
</comment>
<organism evidence="4 5">
    <name type="scientific">Colletotrichum higginsianum (strain IMI 349063)</name>
    <name type="common">Crucifer anthracnose fungus</name>
    <dbReference type="NCBI Taxonomy" id="759273"/>
    <lineage>
        <taxon>Eukaryota</taxon>
        <taxon>Fungi</taxon>
        <taxon>Dikarya</taxon>
        <taxon>Ascomycota</taxon>
        <taxon>Pezizomycotina</taxon>
        <taxon>Sordariomycetes</taxon>
        <taxon>Hypocreomycetidae</taxon>
        <taxon>Glomerellales</taxon>
        <taxon>Glomerellaceae</taxon>
        <taxon>Colletotrichum</taxon>
        <taxon>Colletotrichum destructivum species complex</taxon>
    </lineage>
</organism>
<feature type="compositionally biased region" description="Polar residues" evidence="1">
    <location>
        <begin position="451"/>
        <end position="465"/>
    </location>
</feature>
<keyword evidence="2" id="KW-0812">Transmembrane</keyword>
<keyword evidence="2" id="KW-1133">Transmembrane helix</keyword>
<feature type="signal peptide" evidence="3">
    <location>
        <begin position="1"/>
        <end position="19"/>
    </location>
</feature>
<dbReference type="KEGG" id="chig:CH63R_06490"/>
<evidence type="ECO:0000256" key="1">
    <source>
        <dbReference type="SAM" id="MobiDB-lite"/>
    </source>
</evidence>
<feature type="compositionally biased region" description="Low complexity" evidence="1">
    <location>
        <begin position="467"/>
        <end position="479"/>
    </location>
</feature>
<keyword evidence="5" id="KW-1185">Reference proteome</keyword>
<dbReference type="OrthoDB" id="4848916at2759"/>